<protein>
    <submittedName>
        <fullName evidence="7">WRKY transcription factor 33</fullName>
    </submittedName>
</protein>
<dbReference type="PANTHER" id="PTHR31221:SF350">
    <property type="entry name" value="WRKY TRANSCRIPTION FACTOR 48-RELATED"/>
    <property type="match status" value="1"/>
</dbReference>
<comment type="subcellular location">
    <subcellularLocation>
        <location evidence="1">Nucleus</location>
    </subcellularLocation>
</comment>
<dbReference type="GO" id="GO:0005634">
    <property type="term" value="C:nucleus"/>
    <property type="evidence" value="ECO:0007669"/>
    <property type="project" value="UniProtKB-SubCell"/>
</dbReference>
<feature type="domain" description="WRKY" evidence="6">
    <location>
        <begin position="43"/>
        <end position="93"/>
    </location>
</feature>
<dbReference type="Gene3D" id="2.20.25.80">
    <property type="entry name" value="WRKY domain"/>
    <property type="match status" value="1"/>
</dbReference>
<dbReference type="AlphaFoldDB" id="A0A4D6M640"/>
<dbReference type="PANTHER" id="PTHR31221">
    <property type="entry name" value="WRKY TRANSCRIPTION FACTOR PROTEIN 1-RELATED"/>
    <property type="match status" value="1"/>
</dbReference>
<evidence type="ECO:0000256" key="3">
    <source>
        <dbReference type="ARBA" id="ARBA00023125"/>
    </source>
</evidence>
<proteinExistence type="predicted"/>
<evidence type="ECO:0000256" key="2">
    <source>
        <dbReference type="ARBA" id="ARBA00023015"/>
    </source>
</evidence>
<sequence>MYFSTFGYVTFPGHWETNGLVDKIALEFPTNFRRSSKLIFSCGTRNRRATSPFRSYYRCTTTGCGVKKRVERSSDDPSIVVTTYEGQHTHPCPASSRASFGFVNEPGGLGHAGSSHFVLPHQHHHQPQASALIYNSNPPFVNSASNFMNTTSFGGFGHDPANRQGFGHEAMLRDNGLLQDIIVPSQVRKEEKE</sequence>
<dbReference type="InterPro" id="IPR044810">
    <property type="entry name" value="WRKY_plant"/>
</dbReference>
<evidence type="ECO:0000259" key="6">
    <source>
        <dbReference type="PROSITE" id="PS50811"/>
    </source>
</evidence>
<dbReference type="EMBL" id="CP039350">
    <property type="protein sequence ID" value="QCD96140.1"/>
    <property type="molecule type" value="Genomic_DNA"/>
</dbReference>
<keyword evidence="8" id="KW-1185">Reference proteome</keyword>
<keyword evidence="4" id="KW-0804">Transcription</keyword>
<dbReference type="InterPro" id="IPR036576">
    <property type="entry name" value="WRKY_dom_sf"/>
</dbReference>
<accession>A0A4D6M640</accession>
<dbReference type="SUPFAM" id="SSF118290">
    <property type="entry name" value="WRKY DNA-binding domain"/>
    <property type="match status" value="1"/>
</dbReference>
<evidence type="ECO:0000313" key="7">
    <source>
        <dbReference type="EMBL" id="QCD96140.1"/>
    </source>
</evidence>
<dbReference type="SMART" id="SM00774">
    <property type="entry name" value="WRKY"/>
    <property type="match status" value="1"/>
</dbReference>
<dbReference type="GO" id="GO:0003700">
    <property type="term" value="F:DNA-binding transcription factor activity"/>
    <property type="evidence" value="ECO:0007669"/>
    <property type="project" value="InterPro"/>
</dbReference>
<gene>
    <name evidence="7" type="ORF">DEO72_LG6g842</name>
</gene>
<name>A0A4D6M640_VIGUN</name>
<dbReference type="Pfam" id="PF03106">
    <property type="entry name" value="WRKY"/>
    <property type="match status" value="1"/>
</dbReference>
<dbReference type="PROSITE" id="PS50811">
    <property type="entry name" value="WRKY"/>
    <property type="match status" value="1"/>
</dbReference>
<evidence type="ECO:0000256" key="1">
    <source>
        <dbReference type="ARBA" id="ARBA00004123"/>
    </source>
</evidence>
<keyword evidence="2" id="KW-0805">Transcription regulation</keyword>
<keyword evidence="3" id="KW-0238">DNA-binding</keyword>
<evidence type="ECO:0000256" key="5">
    <source>
        <dbReference type="ARBA" id="ARBA00023242"/>
    </source>
</evidence>
<reference evidence="7 8" key="1">
    <citation type="submission" date="2019-04" db="EMBL/GenBank/DDBJ databases">
        <title>An improved genome assembly and genetic linkage map for asparagus bean, Vigna unguiculata ssp. sesquipedialis.</title>
        <authorList>
            <person name="Xia Q."/>
            <person name="Zhang R."/>
            <person name="Dong Y."/>
        </authorList>
    </citation>
    <scope>NUCLEOTIDE SEQUENCE [LARGE SCALE GENOMIC DNA]</scope>
    <source>
        <tissue evidence="7">Leaf</tissue>
    </source>
</reference>
<dbReference type="GO" id="GO:0043565">
    <property type="term" value="F:sequence-specific DNA binding"/>
    <property type="evidence" value="ECO:0007669"/>
    <property type="project" value="InterPro"/>
</dbReference>
<organism evidence="7 8">
    <name type="scientific">Vigna unguiculata</name>
    <name type="common">Cowpea</name>
    <dbReference type="NCBI Taxonomy" id="3917"/>
    <lineage>
        <taxon>Eukaryota</taxon>
        <taxon>Viridiplantae</taxon>
        <taxon>Streptophyta</taxon>
        <taxon>Embryophyta</taxon>
        <taxon>Tracheophyta</taxon>
        <taxon>Spermatophyta</taxon>
        <taxon>Magnoliopsida</taxon>
        <taxon>eudicotyledons</taxon>
        <taxon>Gunneridae</taxon>
        <taxon>Pentapetalae</taxon>
        <taxon>rosids</taxon>
        <taxon>fabids</taxon>
        <taxon>Fabales</taxon>
        <taxon>Fabaceae</taxon>
        <taxon>Papilionoideae</taxon>
        <taxon>50 kb inversion clade</taxon>
        <taxon>NPAAA clade</taxon>
        <taxon>indigoferoid/millettioid clade</taxon>
        <taxon>Phaseoleae</taxon>
        <taxon>Vigna</taxon>
    </lineage>
</organism>
<dbReference type="InterPro" id="IPR003657">
    <property type="entry name" value="WRKY_dom"/>
</dbReference>
<evidence type="ECO:0000313" key="8">
    <source>
        <dbReference type="Proteomes" id="UP000501690"/>
    </source>
</evidence>
<keyword evidence="5" id="KW-0539">Nucleus</keyword>
<evidence type="ECO:0000256" key="4">
    <source>
        <dbReference type="ARBA" id="ARBA00023163"/>
    </source>
</evidence>
<dbReference type="Proteomes" id="UP000501690">
    <property type="component" value="Linkage Group LG6"/>
</dbReference>